<dbReference type="KEGG" id="nha:Nham_0550"/>
<keyword evidence="5 6" id="KW-0472">Membrane</keyword>
<dbReference type="Proteomes" id="UP000001953">
    <property type="component" value="Chromosome"/>
</dbReference>
<dbReference type="eggNOG" id="COG3127">
    <property type="taxonomic scope" value="Bacteria"/>
</dbReference>
<evidence type="ECO:0000256" key="5">
    <source>
        <dbReference type="ARBA" id="ARBA00023136"/>
    </source>
</evidence>
<dbReference type="PANTHER" id="PTHR30287:SF1">
    <property type="entry name" value="INNER MEMBRANE PROTEIN"/>
    <property type="match status" value="1"/>
</dbReference>
<feature type="transmembrane region" description="Helical" evidence="6">
    <location>
        <begin position="731"/>
        <end position="755"/>
    </location>
</feature>
<evidence type="ECO:0000256" key="1">
    <source>
        <dbReference type="ARBA" id="ARBA00004651"/>
    </source>
</evidence>
<dbReference type="AlphaFoldDB" id="Q1QQQ7"/>
<evidence type="ECO:0000313" key="8">
    <source>
        <dbReference type="EMBL" id="ABE61440.1"/>
    </source>
</evidence>
<accession>Q1QQQ7</accession>
<organism evidence="8 9">
    <name type="scientific">Nitrobacter hamburgensis (strain DSM 10229 / NCIMB 13809 / X14)</name>
    <dbReference type="NCBI Taxonomy" id="323097"/>
    <lineage>
        <taxon>Bacteria</taxon>
        <taxon>Pseudomonadati</taxon>
        <taxon>Pseudomonadota</taxon>
        <taxon>Alphaproteobacteria</taxon>
        <taxon>Hyphomicrobiales</taxon>
        <taxon>Nitrobacteraceae</taxon>
        <taxon>Nitrobacter</taxon>
    </lineage>
</organism>
<dbReference type="EMBL" id="CP000319">
    <property type="protein sequence ID" value="ABE61440.1"/>
    <property type="molecule type" value="Genomic_DNA"/>
</dbReference>
<evidence type="ECO:0000313" key="9">
    <source>
        <dbReference type="Proteomes" id="UP000001953"/>
    </source>
</evidence>
<keyword evidence="2" id="KW-1003">Cell membrane</keyword>
<dbReference type="InterPro" id="IPR038766">
    <property type="entry name" value="Membrane_comp_ABC_pdt"/>
</dbReference>
<dbReference type="InterPro" id="IPR003838">
    <property type="entry name" value="ABC3_permease_C"/>
</dbReference>
<sequence length="858" mass="90750">MRSCAFAMTAKMTRTPLLPLRLALRELRSGLRGFYVFIACIALGVMAIAGVGSVASSLSDGLAREGRTLLGGDVAFSLIQREAKPDEIAFLRARGTVSVAATLRAMARVPDGRLALVELKAVDRAYPMLGALTLAPTIPMADLLAEHDGVFGAAADPALLARLDLKVGDRVTVGSATFEIRSAVDAEPDKLAGRLGFGPRFLVSIDGLRATALLQPGSLVRWTYRVRLAGDGADDKAATALADDARAALPEAGWDIRSRNNASPQLERTISRFTQYLTLVGLAALLVGGVGVGNAVKSHIDRRRDVIASFKALGATGRDVFAIYLTQVMVLAALGSLAGLVAGAALPFIIVGAFGHLLPLPVVPALHPEALAVSAVYGLLTALAFGIWPLARVHDIPVAALFRDTVAHEVHRPQTRYLVWMALLIALLVGVAIGLAYDKRVALVFVAASAMVFALLRGIASALMALARRLPRSRITMVRLAISNIHRPGTLTPSVVLSLGLGLAVLVTITQIDGNLRRQFLAALPERAPSFYFIDIPSSMADRFTAFLKQRAPQAKVEDVPMLRGRIVAARGVRAEDLKPSHDAAWVLQSDRGLTYTGEVPKGSKVVEGEWWGSDYDGPPLVSFEKKVADGLGLKLGDTVVVNVLGRDITATISNMRSVDWQSLGINFVLVFSPNAFRGAPHTHIATLTEIDASPAHDVAIIKAVGDAFPMVTSVRVREAMETIGTVVTNLVLAIRGASSVTLISAILVLGGALAAGHRHRVYDAVILKTLGATRLRLLGAYTLEYLMLGAATAVFGVAAGSIAAWLIVTRLMTLGFEWQAGSAAMVVAAALLVTVVLGLAGTLMALNQKPASVLRNL</sequence>
<feature type="transmembrane region" description="Helical" evidence="6">
    <location>
        <begin position="328"/>
        <end position="350"/>
    </location>
</feature>
<keyword evidence="4 6" id="KW-1133">Transmembrane helix</keyword>
<feature type="transmembrane region" description="Helical" evidence="6">
    <location>
        <begin position="821"/>
        <end position="847"/>
    </location>
</feature>
<dbReference type="HOGENOM" id="CLU_009475_3_1_5"/>
<keyword evidence="9" id="KW-1185">Reference proteome</keyword>
<evidence type="ECO:0000256" key="4">
    <source>
        <dbReference type="ARBA" id="ARBA00022989"/>
    </source>
</evidence>
<evidence type="ECO:0000256" key="6">
    <source>
        <dbReference type="SAM" id="Phobius"/>
    </source>
</evidence>
<feature type="transmembrane region" description="Helical" evidence="6">
    <location>
        <begin position="417"/>
        <end position="437"/>
    </location>
</feature>
<feature type="transmembrane region" description="Helical" evidence="6">
    <location>
        <begin position="488"/>
        <end position="509"/>
    </location>
</feature>
<reference evidence="8 9" key="1">
    <citation type="submission" date="2006-03" db="EMBL/GenBank/DDBJ databases">
        <title>Complete sequence of chromosome of Nitrobacter hamburgensis X14.</title>
        <authorList>
            <consortium name="US DOE Joint Genome Institute"/>
            <person name="Copeland A."/>
            <person name="Lucas S."/>
            <person name="Lapidus A."/>
            <person name="Barry K."/>
            <person name="Detter J.C."/>
            <person name="Glavina del Rio T."/>
            <person name="Hammon N."/>
            <person name="Israni S."/>
            <person name="Dalin E."/>
            <person name="Tice H."/>
            <person name="Pitluck S."/>
            <person name="Chain P."/>
            <person name="Malfatti S."/>
            <person name="Shin M."/>
            <person name="Vergez L."/>
            <person name="Schmutz J."/>
            <person name="Larimer F."/>
            <person name="Land M."/>
            <person name="Hauser L."/>
            <person name="Kyrpides N."/>
            <person name="Ivanova N."/>
            <person name="Ward B."/>
            <person name="Arp D."/>
            <person name="Klotz M."/>
            <person name="Stein L."/>
            <person name="O'Mullan G."/>
            <person name="Starkenburg S."/>
            <person name="Sayavedra L."/>
            <person name="Poret-Peterson A.T."/>
            <person name="Gentry M.E."/>
            <person name="Bruce D."/>
            <person name="Richardson P."/>
        </authorList>
    </citation>
    <scope>NUCLEOTIDE SEQUENCE [LARGE SCALE GENOMIC DNA]</scope>
    <source>
        <strain evidence="9">DSM 10229 / NCIMB 13809 / X14</strain>
    </source>
</reference>
<evidence type="ECO:0000256" key="2">
    <source>
        <dbReference type="ARBA" id="ARBA00022475"/>
    </source>
</evidence>
<evidence type="ECO:0000256" key="3">
    <source>
        <dbReference type="ARBA" id="ARBA00022692"/>
    </source>
</evidence>
<feature type="transmembrane region" description="Helical" evidence="6">
    <location>
        <begin position="786"/>
        <end position="809"/>
    </location>
</feature>
<feature type="domain" description="ABC3 transporter permease C-terminal" evidence="7">
    <location>
        <begin position="739"/>
        <end position="851"/>
    </location>
</feature>
<feature type="domain" description="ABC3 transporter permease C-terminal" evidence="7">
    <location>
        <begin position="280"/>
        <end position="393"/>
    </location>
</feature>
<dbReference type="PANTHER" id="PTHR30287">
    <property type="entry name" value="MEMBRANE COMPONENT OF PREDICTED ABC SUPERFAMILY METABOLITE UPTAKE TRANSPORTER"/>
    <property type="match status" value="1"/>
</dbReference>
<comment type="subcellular location">
    <subcellularLocation>
        <location evidence="1">Cell membrane</location>
        <topology evidence="1">Multi-pass membrane protein</topology>
    </subcellularLocation>
</comment>
<dbReference type="Pfam" id="PF02687">
    <property type="entry name" value="FtsX"/>
    <property type="match status" value="2"/>
</dbReference>
<evidence type="ECO:0000259" key="7">
    <source>
        <dbReference type="Pfam" id="PF02687"/>
    </source>
</evidence>
<feature type="transmembrane region" description="Helical" evidence="6">
    <location>
        <begin position="443"/>
        <end position="467"/>
    </location>
</feature>
<dbReference type="GO" id="GO:0005886">
    <property type="term" value="C:plasma membrane"/>
    <property type="evidence" value="ECO:0007669"/>
    <property type="project" value="UniProtKB-SubCell"/>
</dbReference>
<feature type="transmembrane region" description="Helical" evidence="6">
    <location>
        <begin position="276"/>
        <end position="296"/>
    </location>
</feature>
<protein>
    <recommendedName>
        <fullName evidence="7">ABC3 transporter permease C-terminal domain-containing protein</fullName>
    </recommendedName>
</protein>
<dbReference type="STRING" id="323097.Nham_0550"/>
<feature type="transmembrane region" description="Helical" evidence="6">
    <location>
        <begin position="370"/>
        <end position="391"/>
    </location>
</feature>
<keyword evidence="3 6" id="KW-0812">Transmembrane</keyword>
<name>Q1QQQ7_NITHX</name>
<gene>
    <name evidence="8" type="ordered locus">Nham_0550</name>
</gene>
<proteinExistence type="predicted"/>
<feature type="transmembrane region" description="Helical" evidence="6">
    <location>
        <begin position="34"/>
        <end position="55"/>
    </location>
</feature>